<dbReference type="GO" id="GO:0016747">
    <property type="term" value="F:acyltransferase activity, transferring groups other than amino-acyl groups"/>
    <property type="evidence" value="ECO:0007669"/>
    <property type="project" value="TreeGrafter"/>
</dbReference>
<organism evidence="2 3">
    <name type="scientific">Paludibacter jiangxiensis</name>
    <dbReference type="NCBI Taxonomy" id="681398"/>
    <lineage>
        <taxon>Bacteria</taxon>
        <taxon>Pseudomonadati</taxon>
        <taxon>Bacteroidota</taxon>
        <taxon>Bacteroidia</taxon>
        <taxon>Bacteroidales</taxon>
        <taxon>Paludibacteraceae</taxon>
        <taxon>Paludibacter</taxon>
    </lineage>
</organism>
<dbReference type="Pfam" id="PF00756">
    <property type="entry name" value="Esterase"/>
    <property type="match status" value="1"/>
</dbReference>
<dbReference type="Proteomes" id="UP000076586">
    <property type="component" value="Unassembled WGS sequence"/>
</dbReference>
<keyword evidence="1" id="KW-0732">Signal</keyword>
<protein>
    <submittedName>
        <fullName evidence="2">Enterochelin esterase</fullName>
    </submittedName>
</protein>
<gene>
    <name evidence="2" type="ORF">PJIAN_3740</name>
</gene>
<dbReference type="STRING" id="681398.PJIAN_3740"/>
<feature type="chain" id="PRO_5007905244" evidence="1">
    <location>
        <begin position="23"/>
        <end position="399"/>
    </location>
</feature>
<dbReference type="Gene3D" id="3.40.50.1820">
    <property type="entry name" value="alpha/beta hydrolase"/>
    <property type="match status" value="1"/>
</dbReference>
<dbReference type="PANTHER" id="PTHR48098">
    <property type="entry name" value="ENTEROCHELIN ESTERASE-RELATED"/>
    <property type="match status" value="1"/>
</dbReference>
<accession>A0A171A965</accession>
<dbReference type="CDD" id="cd02858">
    <property type="entry name" value="E_set_Esterase_N"/>
    <property type="match status" value="1"/>
</dbReference>
<dbReference type="Gene3D" id="2.60.40.10">
    <property type="entry name" value="Immunoglobulins"/>
    <property type="match status" value="1"/>
</dbReference>
<feature type="signal peptide" evidence="1">
    <location>
        <begin position="1"/>
        <end position="22"/>
    </location>
</feature>
<dbReference type="InterPro" id="IPR050583">
    <property type="entry name" value="Mycobacterial_A85_antigen"/>
</dbReference>
<dbReference type="InterPro" id="IPR029058">
    <property type="entry name" value="AB_hydrolase_fold"/>
</dbReference>
<reference evidence="3" key="2">
    <citation type="journal article" date="2017" name="Genome Announc.">
        <title>Draft genome sequence of Paludibacter jiangxiensis NM7(T), a propionate-producing fermentative bacterium.</title>
        <authorList>
            <person name="Qiu Y.-L."/>
            <person name="Tourlousse D.M."/>
            <person name="Matsuura N."/>
            <person name="Ohashi A."/>
            <person name="Sekiguchi Y."/>
        </authorList>
    </citation>
    <scope>NUCLEOTIDE SEQUENCE [LARGE SCALE GENOMIC DNA]</scope>
    <source>
        <strain evidence="3">NM7</strain>
    </source>
</reference>
<dbReference type="SUPFAM" id="SSF53474">
    <property type="entry name" value="alpha/beta-Hydrolases"/>
    <property type="match status" value="1"/>
</dbReference>
<evidence type="ECO:0000313" key="3">
    <source>
        <dbReference type="Proteomes" id="UP000076586"/>
    </source>
</evidence>
<dbReference type="EMBL" id="BDCR01000003">
    <property type="protein sequence ID" value="GAT63411.1"/>
    <property type="molecule type" value="Genomic_DNA"/>
</dbReference>
<dbReference type="RefSeq" id="WP_068704534.1">
    <property type="nucleotide sequence ID" value="NZ_BDCR01000003.1"/>
</dbReference>
<sequence length="399" mass="44637">MKKITLLMVALVMCAIASAQFAGIQQRGPQEEALPEGFKPSATNIFLAQYPAVNATTRQVMFRVNAPTAQKVQIDLCNKKYDMVKDEKGAWTCTSDPQVVGFHYYAVLIDGVPVMDRNTDAYFGSNWKSSGVEIPEGPEGDYYRFNKNIPHGQIRSLYYWSELNGLERHVNVYVPAEYEQNPTKKYPVLYLLHGWGEDENGWSNQGHMGNIMDGLIAAQKAVPMIVVMESGDIKTNPDVRKAATNDVTQIYVKDLMPFIEKTFRTQADRDHRAMAGLSRGGGQTTSTVFPNMDKFAWMGTFSGFFMGMRMGGNNAAPAPDMKTQVETSFNGVFKDAKAFNDKMHLLFISTGTAENSPKAAVDALKEHGIKVVFHESQGTAHEWLTWRRALNEFAPRLFK</sequence>
<evidence type="ECO:0000313" key="2">
    <source>
        <dbReference type="EMBL" id="GAT63411.1"/>
    </source>
</evidence>
<reference evidence="3" key="1">
    <citation type="submission" date="2016-04" db="EMBL/GenBank/DDBJ databases">
        <title>Draft genome sequence of Paludibacter jiangxiensis strain NM7.</title>
        <authorList>
            <person name="Qiu Y."/>
            <person name="Matsuura N."/>
            <person name="Ohashi A."/>
            <person name="Tourlousse M.D."/>
            <person name="Sekiguchi Y."/>
        </authorList>
    </citation>
    <scope>NUCLEOTIDE SEQUENCE [LARGE SCALE GENOMIC DNA]</scope>
    <source>
        <strain evidence="3">NM7</strain>
    </source>
</reference>
<keyword evidence="3" id="KW-1185">Reference proteome</keyword>
<dbReference type="PANTHER" id="PTHR48098:SF1">
    <property type="entry name" value="DIACYLGLYCEROL ACYLTRANSFERASE_MYCOLYLTRANSFERASE AG85A"/>
    <property type="match status" value="1"/>
</dbReference>
<proteinExistence type="predicted"/>
<evidence type="ECO:0000256" key="1">
    <source>
        <dbReference type="SAM" id="SignalP"/>
    </source>
</evidence>
<comment type="caution">
    <text evidence="2">The sequence shown here is derived from an EMBL/GenBank/DDBJ whole genome shotgun (WGS) entry which is preliminary data.</text>
</comment>
<dbReference type="InterPro" id="IPR000801">
    <property type="entry name" value="Esterase-like"/>
</dbReference>
<dbReference type="InterPro" id="IPR013783">
    <property type="entry name" value="Ig-like_fold"/>
</dbReference>
<dbReference type="SUPFAM" id="SSF81296">
    <property type="entry name" value="E set domains"/>
    <property type="match status" value="1"/>
</dbReference>
<dbReference type="AlphaFoldDB" id="A0A171A965"/>
<name>A0A171A965_9BACT</name>
<dbReference type="OrthoDB" id="9803578at2"/>
<dbReference type="InterPro" id="IPR014756">
    <property type="entry name" value="Ig_E-set"/>
</dbReference>